<feature type="compositionally biased region" description="Polar residues" evidence="1">
    <location>
        <begin position="269"/>
        <end position="278"/>
    </location>
</feature>
<feature type="transmembrane region" description="Helical" evidence="2">
    <location>
        <begin position="170"/>
        <end position="196"/>
    </location>
</feature>
<sequence>MYFPKQHRHHKLLIYLMAVEIPFVIIILTFTGIASHDLYRTKLWQDGADNGFNSAPNEIVYAYANHRPFKVPMVWSSFITSYNLVLGVLSAFLMITKIPVHFLRLFYPPLAVIINGSCVALYIVSARYQAGSDTSDPQHPQRGAPWYITKSCSVAKDKGNIGYCKQAKTLFAFSIIIIVLYFVQFVVCLHSCFITPEERAQIDERRDEDRQMKEYEEEVLKSPRMIPMTPAPYPGSAPYVGSMPPTTPRSLAFNRLGGDSPSDLPLRDNSGSLQQQTAEVKGPAPQPQPPQMYFPPPPKKAAKT</sequence>
<dbReference type="RefSeq" id="XP_040694141.1">
    <property type="nucleotide sequence ID" value="XM_040836936.1"/>
</dbReference>
<keyword evidence="2" id="KW-0472">Membrane</keyword>
<keyword evidence="4" id="KW-1185">Reference proteome</keyword>
<accession>A0A1L9RZW7</accession>
<feature type="compositionally biased region" description="Pro residues" evidence="1">
    <location>
        <begin position="284"/>
        <end position="304"/>
    </location>
</feature>
<evidence type="ECO:0000313" key="4">
    <source>
        <dbReference type="Proteomes" id="UP000184383"/>
    </source>
</evidence>
<dbReference type="Proteomes" id="UP000184383">
    <property type="component" value="Unassembled WGS sequence"/>
</dbReference>
<reference evidence="4" key="1">
    <citation type="journal article" date="2017" name="Genome Biol.">
        <title>Comparative genomics reveals high biological diversity and specific adaptations in the industrially and medically important fungal genus Aspergillus.</title>
        <authorList>
            <person name="de Vries R.P."/>
            <person name="Riley R."/>
            <person name="Wiebenga A."/>
            <person name="Aguilar-Osorio G."/>
            <person name="Amillis S."/>
            <person name="Uchima C.A."/>
            <person name="Anderluh G."/>
            <person name="Asadollahi M."/>
            <person name="Askin M."/>
            <person name="Barry K."/>
            <person name="Battaglia E."/>
            <person name="Bayram O."/>
            <person name="Benocci T."/>
            <person name="Braus-Stromeyer S.A."/>
            <person name="Caldana C."/>
            <person name="Canovas D."/>
            <person name="Cerqueira G.C."/>
            <person name="Chen F."/>
            <person name="Chen W."/>
            <person name="Choi C."/>
            <person name="Clum A."/>
            <person name="Dos Santos R.A."/>
            <person name="Damasio A.R."/>
            <person name="Diallinas G."/>
            <person name="Emri T."/>
            <person name="Fekete E."/>
            <person name="Flipphi M."/>
            <person name="Freyberg S."/>
            <person name="Gallo A."/>
            <person name="Gournas C."/>
            <person name="Habgood R."/>
            <person name="Hainaut M."/>
            <person name="Harispe M.L."/>
            <person name="Henrissat B."/>
            <person name="Hilden K.S."/>
            <person name="Hope R."/>
            <person name="Hossain A."/>
            <person name="Karabika E."/>
            <person name="Karaffa L."/>
            <person name="Karanyi Z."/>
            <person name="Krasevec N."/>
            <person name="Kuo A."/>
            <person name="Kusch H."/>
            <person name="LaButti K."/>
            <person name="Lagendijk E.L."/>
            <person name="Lapidus A."/>
            <person name="Levasseur A."/>
            <person name="Lindquist E."/>
            <person name="Lipzen A."/>
            <person name="Logrieco A.F."/>
            <person name="MacCabe A."/>
            <person name="Maekelae M.R."/>
            <person name="Malavazi I."/>
            <person name="Melin P."/>
            <person name="Meyer V."/>
            <person name="Mielnichuk N."/>
            <person name="Miskei M."/>
            <person name="Molnar A.P."/>
            <person name="Mule G."/>
            <person name="Ngan C.Y."/>
            <person name="Orejas M."/>
            <person name="Orosz E."/>
            <person name="Ouedraogo J.P."/>
            <person name="Overkamp K.M."/>
            <person name="Park H.-S."/>
            <person name="Perrone G."/>
            <person name="Piumi F."/>
            <person name="Punt P.J."/>
            <person name="Ram A.F."/>
            <person name="Ramon A."/>
            <person name="Rauscher S."/>
            <person name="Record E."/>
            <person name="Riano-Pachon D.M."/>
            <person name="Robert V."/>
            <person name="Roehrig J."/>
            <person name="Ruller R."/>
            <person name="Salamov A."/>
            <person name="Salih N.S."/>
            <person name="Samson R.A."/>
            <person name="Sandor E."/>
            <person name="Sanguinetti M."/>
            <person name="Schuetze T."/>
            <person name="Sepcic K."/>
            <person name="Shelest E."/>
            <person name="Sherlock G."/>
            <person name="Sophianopoulou V."/>
            <person name="Squina F.M."/>
            <person name="Sun H."/>
            <person name="Susca A."/>
            <person name="Todd R.B."/>
            <person name="Tsang A."/>
            <person name="Unkles S.E."/>
            <person name="van de Wiele N."/>
            <person name="van Rossen-Uffink D."/>
            <person name="Oliveira J.V."/>
            <person name="Vesth T.C."/>
            <person name="Visser J."/>
            <person name="Yu J.-H."/>
            <person name="Zhou M."/>
            <person name="Andersen M.R."/>
            <person name="Archer D.B."/>
            <person name="Baker S.E."/>
            <person name="Benoit I."/>
            <person name="Brakhage A.A."/>
            <person name="Braus G.H."/>
            <person name="Fischer R."/>
            <person name="Frisvad J.C."/>
            <person name="Goldman G.H."/>
            <person name="Houbraken J."/>
            <person name="Oakley B."/>
            <person name="Pocsi I."/>
            <person name="Scazzocchio C."/>
            <person name="Seiboth B."/>
            <person name="vanKuyk P.A."/>
            <person name="Wortman J."/>
            <person name="Dyer P.S."/>
            <person name="Grigoriev I.V."/>
        </authorList>
    </citation>
    <scope>NUCLEOTIDE SEQUENCE [LARGE SCALE GENOMIC DNA]</scope>
    <source>
        <strain evidence="4">DTO 134E9</strain>
    </source>
</reference>
<dbReference type="EMBL" id="KV878209">
    <property type="protein sequence ID" value="OJJ40465.1"/>
    <property type="molecule type" value="Genomic_DNA"/>
</dbReference>
<keyword evidence="2" id="KW-0812">Transmembrane</keyword>
<feature type="transmembrane region" description="Helical" evidence="2">
    <location>
        <begin position="73"/>
        <end position="93"/>
    </location>
</feature>
<dbReference type="AlphaFoldDB" id="A0A1L9RZW7"/>
<dbReference type="OrthoDB" id="5352400at2759"/>
<proteinExistence type="predicted"/>
<evidence type="ECO:0000256" key="2">
    <source>
        <dbReference type="SAM" id="Phobius"/>
    </source>
</evidence>
<evidence type="ECO:0000256" key="1">
    <source>
        <dbReference type="SAM" id="MobiDB-lite"/>
    </source>
</evidence>
<gene>
    <name evidence="3" type="ORF">ASPWEDRAFT_47287</name>
</gene>
<dbReference type="VEuPathDB" id="FungiDB:ASPWEDRAFT_47287"/>
<keyword evidence="2" id="KW-1133">Transmembrane helix</keyword>
<organism evidence="3 4">
    <name type="scientific">Aspergillus wentii DTO 134E9</name>
    <dbReference type="NCBI Taxonomy" id="1073089"/>
    <lineage>
        <taxon>Eukaryota</taxon>
        <taxon>Fungi</taxon>
        <taxon>Dikarya</taxon>
        <taxon>Ascomycota</taxon>
        <taxon>Pezizomycotina</taxon>
        <taxon>Eurotiomycetes</taxon>
        <taxon>Eurotiomycetidae</taxon>
        <taxon>Eurotiales</taxon>
        <taxon>Aspergillaceae</taxon>
        <taxon>Aspergillus</taxon>
        <taxon>Aspergillus subgen. Cremei</taxon>
    </lineage>
</organism>
<feature type="region of interest" description="Disordered" evidence="1">
    <location>
        <begin position="221"/>
        <end position="304"/>
    </location>
</feature>
<evidence type="ECO:0000313" key="3">
    <source>
        <dbReference type="EMBL" id="OJJ40465.1"/>
    </source>
</evidence>
<dbReference type="GeneID" id="63752784"/>
<dbReference type="STRING" id="1073089.A0A1L9RZW7"/>
<feature type="transmembrane region" description="Helical" evidence="2">
    <location>
        <begin position="105"/>
        <end position="124"/>
    </location>
</feature>
<protein>
    <submittedName>
        <fullName evidence="3">Uncharacterized protein</fullName>
    </submittedName>
</protein>
<feature type="transmembrane region" description="Helical" evidence="2">
    <location>
        <begin position="12"/>
        <end position="34"/>
    </location>
</feature>
<name>A0A1L9RZW7_ASPWE</name>